<dbReference type="PANTHER" id="PTHR11132">
    <property type="entry name" value="SOLUTE CARRIER FAMILY 35"/>
    <property type="match status" value="1"/>
</dbReference>
<reference evidence="11 12" key="1">
    <citation type="submission" date="2023-12" db="EMBL/GenBank/DDBJ databases">
        <title>A high-quality genome assembly for Dillenia turbinata (Dilleniales).</title>
        <authorList>
            <person name="Chanderbali A."/>
        </authorList>
    </citation>
    <scope>NUCLEOTIDE SEQUENCE [LARGE SCALE GENOMIC DNA]</scope>
    <source>
        <strain evidence="11">LSX21</strain>
        <tissue evidence="11">Leaf</tissue>
    </source>
</reference>
<evidence type="ECO:0000259" key="10">
    <source>
        <dbReference type="Pfam" id="PF03151"/>
    </source>
</evidence>
<comment type="subcellular location">
    <subcellularLocation>
        <location evidence="1">Plastid</location>
        <location evidence="1">Chloroplast membrane</location>
        <topology evidence="1">Multi-pass membrane protein</topology>
    </subcellularLocation>
</comment>
<keyword evidence="12" id="KW-1185">Reference proteome</keyword>
<sequence length="432" mass="47449">MESRVLTGTATISGIPRLRARPVTETTTCSFPATRLIGPVSDGGNLLSWRQLRPSLLLDASFPVSPITPAKREILRPCFAAASNDSAGEAKAVGFFDKYPALVTGFFFFMWYFLNVIFNILNKKIYNYFPYPYFVSVVHLLVGVVYCLVSWAVGLPKRAPIDSNLLKLLIPVAVCHALGHVTSNVSFAAVAVSFTHTVKALEPFFNAAASQFILGQPIPWTLWLSLAPVVIGVSMASLTELSFNWTGFISAMISNISFTYRSIYSKKAMASSLSITILLYAQNASLSDDSFLLLQTDMDSTNVYAYISIIALFVCIPPAIILEGPQLLKHGFDSAIQKVGLTKFISDLFWVGMFYHLYNQLATNTLERVAPLTHAVGNVLKRVFVIGFSIIIFGNKITTQTGIGTCIAIAGVAIYSLIKARMEEEKRQMKTT</sequence>
<organism evidence="11 12">
    <name type="scientific">Dillenia turbinata</name>
    <dbReference type="NCBI Taxonomy" id="194707"/>
    <lineage>
        <taxon>Eukaryota</taxon>
        <taxon>Viridiplantae</taxon>
        <taxon>Streptophyta</taxon>
        <taxon>Embryophyta</taxon>
        <taxon>Tracheophyta</taxon>
        <taxon>Spermatophyta</taxon>
        <taxon>Magnoliopsida</taxon>
        <taxon>eudicotyledons</taxon>
        <taxon>Gunneridae</taxon>
        <taxon>Pentapetalae</taxon>
        <taxon>Dilleniales</taxon>
        <taxon>Dilleniaceae</taxon>
        <taxon>Dillenia</taxon>
    </lineage>
</organism>
<evidence type="ECO:0000256" key="3">
    <source>
        <dbReference type="ARBA" id="ARBA00022528"/>
    </source>
</evidence>
<keyword evidence="4" id="KW-0934">Plastid</keyword>
<feature type="transmembrane region" description="Helical" evidence="9">
    <location>
        <begin position="168"/>
        <end position="194"/>
    </location>
</feature>
<evidence type="ECO:0000256" key="2">
    <source>
        <dbReference type="ARBA" id="ARBA00022448"/>
    </source>
</evidence>
<keyword evidence="5 9" id="KW-0812">Transmembrane</keyword>
<keyword evidence="6" id="KW-0809">Transit peptide</keyword>
<evidence type="ECO:0000256" key="4">
    <source>
        <dbReference type="ARBA" id="ARBA00022640"/>
    </source>
</evidence>
<keyword evidence="8 9" id="KW-0472">Membrane</keyword>
<feature type="transmembrane region" description="Helical" evidence="9">
    <location>
        <begin position="101"/>
        <end position="121"/>
    </location>
</feature>
<dbReference type="InterPro" id="IPR050186">
    <property type="entry name" value="TPT_transporter"/>
</dbReference>
<feature type="domain" description="Sugar phosphate transporter" evidence="10">
    <location>
        <begin position="103"/>
        <end position="416"/>
    </location>
</feature>
<evidence type="ECO:0000256" key="5">
    <source>
        <dbReference type="ARBA" id="ARBA00022692"/>
    </source>
</evidence>
<feature type="transmembrane region" description="Helical" evidence="9">
    <location>
        <begin position="375"/>
        <end position="394"/>
    </location>
</feature>
<dbReference type="InterPro" id="IPR004696">
    <property type="entry name" value="Tpt_PEP_transl"/>
</dbReference>
<name>A0AAN8ZCB7_9MAGN</name>
<dbReference type="EMBL" id="JBAMMX010000010">
    <property type="protein sequence ID" value="KAK6932612.1"/>
    <property type="molecule type" value="Genomic_DNA"/>
</dbReference>
<gene>
    <name evidence="11" type="ORF">RJ641_002236</name>
</gene>
<evidence type="ECO:0000256" key="7">
    <source>
        <dbReference type="ARBA" id="ARBA00022989"/>
    </source>
</evidence>
<dbReference type="GO" id="GO:0015605">
    <property type="term" value="F:organophosphate ester transmembrane transporter activity"/>
    <property type="evidence" value="ECO:0007669"/>
    <property type="project" value="UniProtKB-ARBA"/>
</dbReference>
<evidence type="ECO:0000256" key="8">
    <source>
        <dbReference type="ARBA" id="ARBA00023136"/>
    </source>
</evidence>
<evidence type="ECO:0000256" key="9">
    <source>
        <dbReference type="SAM" id="Phobius"/>
    </source>
</evidence>
<dbReference type="Pfam" id="PF03151">
    <property type="entry name" value="TPT"/>
    <property type="match status" value="1"/>
</dbReference>
<feature type="transmembrane region" description="Helical" evidence="9">
    <location>
        <begin position="303"/>
        <end position="322"/>
    </location>
</feature>
<dbReference type="InterPro" id="IPR037185">
    <property type="entry name" value="EmrE-like"/>
</dbReference>
<accession>A0AAN8ZCB7</accession>
<dbReference type="Proteomes" id="UP001370490">
    <property type="component" value="Unassembled WGS sequence"/>
</dbReference>
<evidence type="ECO:0000256" key="6">
    <source>
        <dbReference type="ARBA" id="ARBA00022946"/>
    </source>
</evidence>
<dbReference type="GO" id="GO:0015120">
    <property type="term" value="F:phosphoglycerate transmembrane transporter activity"/>
    <property type="evidence" value="ECO:0007669"/>
    <property type="project" value="UniProtKB-ARBA"/>
</dbReference>
<dbReference type="InterPro" id="IPR004853">
    <property type="entry name" value="Sugar_P_trans_dom"/>
</dbReference>
<evidence type="ECO:0000313" key="12">
    <source>
        <dbReference type="Proteomes" id="UP001370490"/>
    </source>
</evidence>
<dbReference type="NCBIfam" id="TIGR00817">
    <property type="entry name" value="tpt"/>
    <property type="match status" value="1"/>
</dbReference>
<feature type="transmembrane region" description="Helical" evidence="9">
    <location>
        <begin position="400"/>
        <end position="418"/>
    </location>
</feature>
<dbReference type="GO" id="GO:0031969">
    <property type="term" value="C:chloroplast membrane"/>
    <property type="evidence" value="ECO:0007669"/>
    <property type="project" value="UniProtKB-SubCell"/>
</dbReference>
<feature type="transmembrane region" description="Helical" evidence="9">
    <location>
        <begin position="133"/>
        <end position="156"/>
    </location>
</feature>
<proteinExistence type="predicted"/>
<comment type="caution">
    <text evidence="11">The sequence shown here is derived from an EMBL/GenBank/DDBJ whole genome shotgun (WGS) entry which is preliminary data.</text>
</comment>
<evidence type="ECO:0000256" key="1">
    <source>
        <dbReference type="ARBA" id="ARBA00004508"/>
    </source>
</evidence>
<evidence type="ECO:0000313" key="11">
    <source>
        <dbReference type="EMBL" id="KAK6932612.1"/>
    </source>
</evidence>
<protein>
    <submittedName>
        <fullName evidence="11">Sugar phosphate transporter domain</fullName>
    </submittedName>
</protein>
<dbReference type="AlphaFoldDB" id="A0AAN8ZCB7"/>
<keyword evidence="7 9" id="KW-1133">Transmembrane helix</keyword>
<dbReference type="SUPFAM" id="SSF103481">
    <property type="entry name" value="Multidrug resistance efflux transporter EmrE"/>
    <property type="match status" value="2"/>
</dbReference>
<keyword evidence="2" id="KW-0813">Transport</keyword>
<keyword evidence="3" id="KW-0150">Chloroplast</keyword>